<reference evidence="5 6" key="1">
    <citation type="journal article" date="2010" name="Int. J. Syst. Evol. Microbiol.">
        <title>Vagococcus penaei sp. nov., isolated from spoilage microbiota of cooked shrimp (Penaeus vannamei).</title>
        <authorList>
            <person name="Jaffres E."/>
            <person name="Prevost H."/>
            <person name="Rossero A."/>
            <person name="Joffraud J.J."/>
            <person name="Dousset X."/>
        </authorList>
    </citation>
    <scope>NUCLEOTIDE SEQUENCE [LARGE SCALE GENOMIC DNA]</scope>
    <source>
        <strain evidence="5 6">CD276</strain>
    </source>
</reference>
<dbReference type="KEGG" id="vpi:BW732_00025"/>
<dbReference type="GO" id="GO:0016020">
    <property type="term" value="C:membrane"/>
    <property type="evidence" value="ECO:0007669"/>
    <property type="project" value="UniProtKB-SubCell"/>
</dbReference>
<keyword evidence="6" id="KW-1185">Reference proteome</keyword>
<dbReference type="STRING" id="633807.BW732_00025"/>
<dbReference type="RefSeq" id="WP_077274862.1">
    <property type="nucleotide sequence ID" value="NZ_CP019609.1"/>
</dbReference>
<evidence type="ECO:0000313" key="6">
    <source>
        <dbReference type="Proteomes" id="UP000188246"/>
    </source>
</evidence>
<evidence type="ECO:0000313" key="5">
    <source>
        <dbReference type="EMBL" id="AQP52758.1"/>
    </source>
</evidence>
<dbReference type="InterPro" id="IPR021147">
    <property type="entry name" value="DUF697"/>
</dbReference>
<evidence type="ECO:0000256" key="2">
    <source>
        <dbReference type="ARBA" id="ARBA00022692"/>
    </source>
</evidence>
<dbReference type="Proteomes" id="UP000188246">
    <property type="component" value="Chromosome"/>
</dbReference>
<keyword evidence="2" id="KW-0812">Transmembrane</keyword>
<accession>A0A1Q2D2Z8</accession>
<dbReference type="AlphaFoldDB" id="A0A1Q2D2Z8"/>
<keyword evidence="4" id="KW-0472">Membrane</keyword>
<comment type="subcellular location">
    <subcellularLocation>
        <location evidence="1">Membrane</location>
        <topology evidence="1">Multi-pass membrane protein</topology>
    </subcellularLocation>
</comment>
<protein>
    <submittedName>
        <fullName evidence="5">Uncharacterized protein</fullName>
    </submittedName>
</protein>
<keyword evidence="3" id="KW-1133">Transmembrane helix</keyword>
<organism evidence="5 6">
    <name type="scientific">Vagococcus penaei</name>
    <dbReference type="NCBI Taxonomy" id="633807"/>
    <lineage>
        <taxon>Bacteria</taxon>
        <taxon>Bacillati</taxon>
        <taxon>Bacillota</taxon>
        <taxon>Bacilli</taxon>
        <taxon>Lactobacillales</taxon>
        <taxon>Enterococcaceae</taxon>
        <taxon>Vagococcus</taxon>
    </lineage>
</organism>
<evidence type="ECO:0000256" key="4">
    <source>
        <dbReference type="ARBA" id="ARBA00023136"/>
    </source>
</evidence>
<dbReference type="Pfam" id="PF05128">
    <property type="entry name" value="DUF697"/>
    <property type="match status" value="1"/>
</dbReference>
<proteinExistence type="predicted"/>
<evidence type="ECO:0000256" key="1">
    <source>
        <dbReference type="ARBA" id="ARBA00004141"/>
    </source>
</evidence>
<name>A0A1Q2D2Z8_9ENTE</name>
<dbReference type="EMBL" id="CP019609">
    <property type="protein sequence ID" value="AQP52758.1"/>
    <property type="molecule type" value="Genomic_DNA"/>
</dbReference>
<dbReference type="OrthoDB" id="9255830at2"/>
<sequence length="137" mass="14171">MVVSKEAKKIIHTAAVAAGGVGVTPIPFADSVILLPIQTAMIVKLYRLNNKKVSAGTKKGIVTSLTVSTIGKGIAGNLFKFFPGVGTVTGGVMNATVAVALTEMIGFSIADALENDKVDDVTDLLSVVSEASRLIKR</sequence>
<gene>
    <name evidence="5" type="ORF">BW732_00025</name>
</gene>
<evidence type="ECO:0000256" key="3">
    <source>
        <dbReference type="ARBA" id="ARBA00022989"/>
    </source>
</evidence>